<gene>
    <name evidence="8" type="primary">panC</name>
    <name evidence="9" type="ORF">AVDCRST_MAG45-2158</name>
</gene>
<feature type="binding site" evidence="8">
    <location>
        <position position="58"/>
    </location>
    <ligand>
        <name>(R)-pantoate</name>
        <dbReference type="ChEBI" id="CHEBI:15980"/>
    </ligand>
</feature>
<feature type="binding site" evidence="8">
    <location>
        <begin position="184"/>
        <end position="187"/>
    </location>
    <ligand>
        <name>ATP</name>
        <dbReference type="ChEBI" id="CHEBI:30616"/>
    </ligand>
</feature>
<keyword evidence="4 8" id="KW-0566">Pantothenate biosynthesis</keyword>
<feature type="binding site" evidence="8">
    <location>
        <begin position="27"/>
        <end position="34"/>
    </location>
    <ligand>
        <name>ATP</name>
        <dbReference type="ChEBI" id="CHEBI:30616"/>
    </ligand>
</feature>
<evidence type="ECO:0000256" key="6">
    <source>
        <dbReference type="ARBA" id="ARBA00022840"/>
    </source>
</evidence>
<dbReference type="AlphaFoldDB" id="A0A6J4T775"/>
<evidence type="ECO:0000256" key="3">
    <source>
        <dbReference type="ARBA" id="ARBA00022598"/>
    </source>
</evidence>
<comment type="miscellaneous">
    <text evidence="8">The reaction proceeds by a bi uni uni bi ping pong mechanism.</text>
</comment>
<comment type="subunit">
    <text evidence="8">Homodimer.</text>
</comment>
<keyword evidence="3 8" id="KW-0436">Ligase</keyword>
<dbReference type="GO" id="GO:0005829">
    <property type="term" value="C:cytosol"/>
    <property type="evidence" value="ECO:0007669"/>
    <property type="project" value="TreeGrafter"/>
</dbReference>
<comment type="similarity">
    <text evidence="2 8">Belongs to the pantothenate synthetase family.</text>
</comment>
<comment type="pathway">
    <text evidence="1 8">Cofactor biosynthesis; (R)-pantothenate biosynthesis; (R)-pantothenate from (R)-pantoate and beta-alanine: step 1/1.</text>
</comment>
<dbReference type="GO" id="GO:0005524">
    <property type="term" value="F:ATP binding"/>
    <property type="evidence" value="ECO:0007669"/>
    <property type="project" value="UniProtKB-KW"/>
</dbReference>
<dbReference type="HAMAP" id="MF_00158">
    <property type="entry name" value="PanC"/>
    <property type="match status" value="1"/>
</dbReference>
<evidence type="ECO:0000256" key="7">
    <source>
        <dbReference type="ARBA" id="ARBA00048258"/>
    </source>
</evidence>
<comment type="subcellular location">
    <subcellularLocation>
        <location evidence="8">Cytoplasm</location>
    </subcellularLocation>
</comment>
<dbReference type="InterPro" id="IPR004821">
    <property type="entry name" value="Cyt_trans-like"/>
</dbReference>
<protein>
    <recommendedName>
        <fullName evidence="8">Pantothenate synthetase</fullName>
        <shortName evidence="8">PS</shortName>
        <ecNumber evidence="8">6.3.2.1</ecNumber>
    </recommendedName>
    <alternativeName>
        <fullName evidence="8">Pantoate--beta-alanine ligase</fullName>
    </alternativeName>
    <alternativeName>
        <fullName evidence="8">Pantoate-activating enzyme</fullName>
    </alternativeName>
</protein>
<dbReference type="InterPro" id="IPR014729">
    <property type="entry name" value="Rossmann-like_a/b/a_fold"/>
</dbReference>
<accession>A0A6J4T775</accession>
<dbReference type="Pfam" id="PF02569">
    <property type="entry name" value="Pantoate_ligase"/>
    <property type="match status" value="1"/>
</dbReference>
<dbReference type="PANTHER" id="PTHR21299">
    <property type="entry name" value="CYTIDYLATE KINASE/PANTOATE-BETA-ALANINE LIGASE"/>
    <property type="match status" value="1"/>
</dbReference>
<feature type="binding site" evidence="8">
    <location>
        <position position="176"/>
    </location>
    <ligand>
        <name>ATP</name>
        <dbReference type="ChEBI" id="CHEBI:30616"/>
    </ligand>
</feature>
<dbReference type="NCBIfam" id="TIGR00125">
    <property type="entry name" value="cyt_tran_rel"/>
    <property type="match status" value="1"/>
</dbReference>
<dbReference type="InterPro" id="IPR042176">
    <property type="entry name" value="Pantoate_ligase_C"/>
</dbReference>
<feature type="binding site" evidence="8">
    <location>
        <position position="153"/>
    </location>
    <ligand>
        <name>(R)-pantoate</name>
        <dbReference type="ChEBI" id="CHEBI:15980"/>
    </ligand>
</feature>
<evidence type="ECO:0000313" key="9">
    <source>
        <dbReference type="EMBL" id="CAA9515111.1"/>
    </source>
</evidence>
<feature type="binding site" evidence="8">
    <location>
        <begin position="147"/>
        <end position="150"/>
    </location>
    <ligand>
        <name>ATP</name>
        <dbReference type="ChEBI" id="CHEBI:30616"/>
    </ligand>
</feature>
<reference evidence="9" key="1">
    <citation type="submission" date="2020-02" db="EMBL/GenBank/DDBJ databases">
        <authorList>
            <person name="Meier V. D."/>
        </authorList>
    </citation>
    <scope>NUCLEOTIDE SEQUENCE</scope>
    <source>
        <strain evidence="9">AVDCRST_MAG45</strain>
    </source>
</reference>
<sequence length="296" mass="31847">MKLERTVADLRRELAGAPRPVALVPTMGALHEGHLSLIRRARQLGATVVVSIFVNPAQFGPGEDLAAYPRDEGRDVRLAREAGADLVFAPPAEEVYPPGFNSRIEVGDLAAELEADPARRGPEHFRGVATVVAKLFNMVGPDVALFGQKDAQQALVIRQLVRDLDFPVRIEIGPTVRDHDGLALSSRNRYLSSSERRRALGLSRALRAAEALVEDRELEADRVLAAAHAELEEAGVVPEYLELRGAGDLSPAERVGGETLLCVAARVGPARLIDNVILRAPAEGTLRPRPLTGAAT</sequence>
<keyword evidence="5 8" id="KW-0547">Nucleotide-binding</keyword>
<evidence type="ECO:0000256" key="5">
    <source>
        <dbReference type="ARBA" id="ARBA00022741"/>
    </source>
</evidence>
<keyword evidence="6 8" id="KW-0067">ATP-binding</keyword>
<evidence type="ECO:0000256" key="1">
    <source>
        <dbReference type="ARBA" id="ARBA00004990"/>
    </source>
</evidence>
<dbReference type="Gene3D" id="3.40.50.620">
    <property type="entry name" value="HUPs"/>
    <property type="match status" value="1"/>
</dbReference>
<organism evidence="9">
    <name type="scientific">uncultured Solirubrobacterales bacterium</name>
    <dbReference type="NCBI Taxonomy" id="768556"/>
    <lineage>
        <taxon>Bacteria</taxon>
        <taxon>Bacillati</taxon>
        <taxon>Actinomycetota</taxon>
        <taxon>Thermoleophilia</taxon>
        <taxon>Solirubrobacterales</taxon>
        <taxon>environmental samples</taxon>
    </lineage>
</organism>
<comment type="function">
    <text evidence="8">Catalyzes the condensation of pantoate with beta-alanine in an ATP-dependent reaction via a pantoyl-adenylate intermediate.</text>
</comment>
<proteinExistence type="inferred from homology"/>
<dbReference type="EMBL" id="CADCVU010000184">
    <property type="protein sequence ID" value="CAA9515111.1"/>
    <property type="molecule type" value="Genomic_DNA"/>
</dbReference>
<evidence type="ECO:0000256" key="4">
    <source>
        <dbReference type="ARBA" id="ARBA00022655"/>
    </source>
</evidence>
<dbReference type="Gene3D" id="3.30.1300.10">
    <property type="entry name" value="Pantoate-beta-alanine ligase, C-terminal domain"/>
    <property type="match status" value="1"/>
</dbReference>
<name>A0A6J4T775_9ACTN</name>
<dbReference type="GO" id="GO:0004592">
    <property type="term" value="F:pantoate-beta-alanine ligase activity"/>
    <property type="evidence" value="ECO:0007669"/>
    <property type="project" value="UniProtKB-UniRule"/>
</dbReference>
<dbReference type="InterPro" id="IPR003721">
    <property type="entry name" value="Pantoate_ligase"/>
</dbReference>
<feature type="active site" description="Proton donor" evidence="8">
    <location>
        <position position="34"/>
    </location>
</feature>
<dbReference type="UniPathway" id="UPA00028">
    <property type="reaction ID" value="UER00005"/>
</dbReference>
<dbReference type="EC" id="6.3.2.1" evidence="8"/>
<dbReference type="NCBIfam" id="TIGR00018">
    <property type="entry name" value="panC"/>
    <property type="match status" value="1"/>
</dbReference>
<evidence type="ECO:0000256" key="8">
    <source>
        <dbReference type="HAMAP-Rule" id="MF_00158"/>
    </source>
</evidence>
<dbReference type="GO" id="GO:0015940">
    <property type="term" value="P:pantothenate biosynthetic process"/>
    <property type="evidence" value="ECO:0007669"/>
    <property type="project" value="UniProtKB-UniRule"/>
</dbReference>
<feature type="binding site" evidence="8">
    <location>
        <position position="58"/>
    </location>
    <ligand>
        <name>beta-alanine</name>
        <dbReference type="ChEBI" id="CHEBI:57966"/>
    </ligand>
</feature>
<dbReference type="PANTHER" id="PTHR21299:SF1">
    <property type="entry name" value="PANTOATE--BETA-ALANINE LIGASE"/>
    <property type="match status" value="1"/>
</dbReference>
<dbReference type="CDD" id="cd00560">
    <property type="entry name" value="PanC"/>
    <property type="match status" value="1"/>
</dbReference>
<comment type="catalytic activity">
    <reaction evidence="7 8">
        <text>(R)-pantoate + beta-alanine + ATP = (R)-pantothenate + AMP + diphosphate + H(+)</text>
        <dbReference type="Rhea" id="RHEA:10912"/>
        <dbReference type="ChEBI" id="CHEBI:15378"/>
        <dbReference type="ChEBI" id="CHEBI:15980"/>
        <dbReference type="ChEBI" id="CHEBI:29032"/>
        <dbReference type="ChEBI" id="CHEBI:30616"/>
        <dbReference type="ChEBI" id="CHEBI:33019"/>
        <dbReference type="ChEBI" id="CHEBI:57966"/>
        <dbReference type="ChEBI" id="CHEBI:456215"/>
        <dbReference type="EC" id="6.3.2.1"/>
    </reaction>
</comment>
<evidence type="ECO:0000256" key="2">
    <source>
        <dbReference type="ARBA" id="ARBA00009256"/>
    </source>
</evidence>
<keyword evidence="8" id="KW-0963">Cytoplasm</keyword>
<dbReference type="SUPFAM" id="SSF52374">
    <property type="entry name" value="Nucleotidylyl transferase"/>
    <property type="match status" value="1"/>
</dbReference>